<evidence type="ECO:0000256" key="1">
    <source>
        <dbReference type="ARBA" id="ARBA00004141"/>
    </source>
</evidence>
<dbReference type="Gene3D" id="3.30.70.1350">
    <property type="entry name" value="Cation efflux protein, cytoplasmic domain"/>
    <property type="match status" value="3"/>
</dbReference>
<sequence>MSNEKENVALGSIAASALMTIGKLIVGILTGSLGLISEGVHSLLDLAATIMTYFAIRIGDKPADENHPYGHGKVESVAALAETGLLFLTSGWVIFEAVKRLFKPEVKVDVTWWSIGVIVLSIGIDLWRAAELTRVAKKTNSQALAADALHFSSDALSSGVVLVGLVCVALGWAKGDAFASLGVAAFVCLAGWRLGRQTINSLIDTAPEGASDRIKAIIADVPAILHVNHVKVRPAGSVAYATIDIAVSRSLSQERLAKIRGEITKSVQAQMPEVEAMVVAHPIALDTETLHDRIMVVAANHQLSVHHITIHQSPRGLSVSLNLEVDGQLAMSEAHEIADHFERHICNEVGEEIEIETHIEPLIPSTLDGTDIGAGNLAPLQDFIETSLSRIEFVKDVHDIRARSTGKGLIVLFHCHVDPDVSVSIVHQKLDEMEVELKKQWPETWRVFGHTEPLI</sequence>
<dbReference type="Pfam" id="PF01545">
    <property type="entry name" value="Cation_efflux"/>
    <property type="match status" value="1"/>
</dbReference>
<feature type="transmembrane region" description="Helical" evidence="7">
    <location>
        <begin position="110"/>
        <end position="127"/>
    </location>
</feature>
<dbReference type="AlphaFoldDB" id="V4QRS1"/>
<dbReference type="InterPro" id="IPR027469">
    <property type="entry name" value="Cation_efflux_TMD_sf"/>
</dbReference>
<dbReference type="Proteomes" id="UP000017837">
    <property type="component" value="Unassembled WGS sequence"/>
</dbReference>
<evidence type="ECO:0000256" key="7">
    <source>
        <dbReference type="SAM" id="Phobius"/>
    </source>
</evidence>
<dbReference type="NCBIfam" id="TIGR01297">
    <property type="entry name" value="CDF"/>
    <property type="match status" value="1"/>
</dbReference>
<feature type="transmembrane region" description="Helical" evidence="7">
    <location>
        <begin position="148"/>
        <end position="171"/>
    </location>
</feature>
<feature type="domain" description="Cation efflux protein transmembrane" evidence="8">
    <location>
        <begin position="12"/>
        <end position="203"/>
    </location>
</feature>
<feature type="transmembrane region" description="Helical" evidence="7">
    <location>
        <begin position="77"/>
        <end position="98"/>
    </location>
</feature>
<keyword evidence="5 7" id="KW-1133">Transmembrane helix</keyword>
<evidence type="ECO:0000256" key="6">
    <source>
        <dbReference type="ARBA" id="ARBA00023136"/>
    </source>
</evidence>
<feature type="transmembrane region" description="Helical" evidence="7">
    <location>
        <begin position="35"/>
        <end position="56"/>
    </location>
</feature>
<dbReference type="STRING" id="1121022.GCA_000376105_04186"/>
<keyword evidence="4 7" id="KW-0812">Transmembrane</keyword>
<evidence type="ECO:0000256" key="2">
    <source>
        <dbReference type="ARBA" id="ARBA00008114"/>
    </source>
</evidence>
<dbReference type="InterPro" id="IPR002524">
    <property type="entry name" value="Cation_efflux"/>
</dbReference>
<dbReference type="PANTHER" id="PTHR43840:SF15">
    <property type="entry name" value="MITOCHONDRIAL METAL TRANSPORTER 1-RELATED"/>
    <property type="match status" value="1"/>
</dbReference>
<dbReference type="Gene3D" id="1.20.1510.10">
    <property type="entry name" value="Cation efflux protein transmembrane domain"/>
    <property type="match status" value="1"/>
</dbReference>
<comment type="subcellular location">
    <subcellularLocation>
        <location evidence="1">Membrane</location>
        <topology evidence="1">Multi-pass membrane protein</topology>
    </subcellularLocation>
</comment>
<evidence type="ECO:0000259" key="8">
    <source>
        <dbReference type="Pfam" id="PF01545"/>
    </source>
</evidence>
<dbReference type="InterPro" id="IPR036837">
    <property type="entry name" value="Cation_efflux_CTD_sf"/>
</dbReference>
<feature type="domain" description="Cation efflux protein cytoplasmic" evidence="9">
    <location>
        <begin position="211"/>
        <end position="278"/>
    </location>
</feature>
<dbReference type="SUPFAM" id="SSF160240">
    <property type="entry name" value="Cation efflux protein cytoplasmic domain-like"/>
    <property type="match status" value="3"/>
</dbReference>
<evidence type="ECO:0000313" key="11">
    <source>
        <dbReference type="Proteomes" id="UP000017837"/>
    </source>
</evidence>
<evidence type="ECO:0000256" key="4">
    <source>
        <dbReference type="ARBA" id="ARBA00022692"/>
    </source>
</evidence>
<evidence type="ECO:0008006" key="12">
    <source>
        <dbReference type="Google" id="ProtNLM"/>
    </source>
</evidence>
<feature type="domain" description="Cation efflux protein cytoplasmic" evidence="9">
    <location>
        <begin position="302"/>
        <end position="361"/>
    </location>
</feature>
<protein>
    <recommendedName>
        <fullName evidence="12">Cation transporter</fullName>
    </recommendedName>
</protein>
<feature type="domain" description="Cation efflux protein cytoplasmic" evidence="9">
    <location>
        <begin position="384"/>
        <end position="453"/>
    </location>
</feature>
<evidence type="ECO:0000259" key="9">
    <source>
        <dbReference type="Pfam" id="PF16916"/>
    </source>
</evidence>
<dbReference type="PATRIC" id="fig|1121022.4.peg.4383"/>
<dbReference type="InterPro" id="IPR050291">
    <property type="entry name" value="CDF_Transporter"/>
</dbReference>
<dbReference type="GO" id="GO:0008324">
    <property type="term" value="F:monoatomic cation transmembrane transporter activity"/>
    <property type="evidence" value="ECO:0007669"/>
    <property type="project" value="InterPro"/>
</dbReference>
<dbReference type="InterPro" id="IPR058533">
    <property type="entry name" value="Cation_efflux_TM"/>
</dbReference>
<name>V4QRS1_9CAUL</name>
<feature type="transmembrane region" description="Helical" evidence="7">
    <location>
        <begin position="7"/>
        <end position="29"/>
    </location>
</feature>
<evidence type="ECO:0000256" key="5">
    <source>
        <dbReference type="ARBA" id="ARBA00022989"/>
    </source>
</evidence>
<dbReference type="RefSeq" id="WP_018083865.1">
    <property type="nucleotide sequence ID" value="NZ_AQWM01000048.1"/>
</dbReference>
<keyword evidence="3" id="KW-0813">Transport</keyword>
<dbReference type="GO" id="GO:0016020">
    <property type="term" value="C:membrane"/>
    <property type="evidence" value="ECO:0007669"/>
    <property type="project" value="UniProtKB-SubCell"/>
</dbReference>
<keyword evidence="11" id="KW-1185">Reference proteome</keyword>
<comment type="caution">
    <text evidence="10">The sequence shown here is derived from an EMBL/GenBank/DDBJ whole genome shotgun (WGS) entry which is preliminary data.</text>
</comment>
<dbReference type="OrthoDB" id="9806522at2"/>
<dbReference type="PANTHER" id="PTHR43840">
    <property type="entry name" value="MITOCHONDRIAL METAL TRANSPORTER 1-RELATED"/>
    <property type="match status" value="1"/>
</dbReference>
<dbReference type="eggNOG" id="COG0053">
    <property type="taxonomic scope" value="Bacteria"/>
</dbReference>
<evidence type="ECO:0000313" key="10">
    <source>
        <dbReference type="EMBL" id="ESQ81893.1"/>
    </source>
</evidence>
<reference evidence="10 11" key="1">
    <citation type="journal article" date="2014" name="Nature">
        <title>Sequential evolution of bacterial morphology by co-option of a developmental regulator.</title>
        <authorList>
            <person name="Jiang C."/>
            <person name="Brown P.J."/>
            <person name="Ducret A."/>
            <person name="Brun Y.V."/>
        </authorList>
    </citation>
    <scope>NUCLEOTIDE SEQUENCE [LARGE SCALE GENOMIC DNA]</scope>
    <source>
        <strain evidence="10 11">DSM 16100</strain>
    </source>
</reference>
<dbReference type="FunFam" id="1.20.1510.10:FF:000006">
    <property type="entry name" value="Divalent cation efflux transporter"/>
    <property type="match status" value="1"/>
</dbReference>
<evidence type="ECO:0000256" key="3">
    <source>
        <dbReference type="ARBA" id="ARBA00022448"/>
    </source>
</evidence>
<gene>
    <name evidence="10" type="ORF">ABENE_21395</name>
</gene>
<dbReference type="InterPro" id="IPR027470">
    <property type="entry name" value="Cation_efflux_CTD"/>
</dbReference>
<dbReference type="EMBL" id="AWGB01000082">
    <property type="protein sequence ID" value="ESQ81893.1"/>
    <property type="molecule type" value="Genomic_DNA"/>
</dbReference>
<accession>V4QRS1</accession>
<keyword evidence="6 7" id="KW-0472">Membrane</keyword>
<dbReference type="Pfam" id="PF16916">
    <property type="entry name" value="ZT_dimer"/>
    <property type="match status" value="3"/>
</dbReference>
<organism evidence="10 11">
    <name type="scientific">Asticcacaulis benevestitus DSM 16100 = ATCC BAA-896</name>
    <dbReference type="NCBI Taxonomy" id="1121022"/>
    <lineage>
        <taxon>Bacteria</taxon>
        <taxon>Pseudomonadati</taxon>
        <taxon>Pseudomonadota</taxon>
        <taxon>Alphaproteobacteria</taxon>
        <taxon>Caulobacterales</taxon>
        <taxon>Caulobacteraceae</taxon>
        <taxon>Asticcacaulis</taxon>
    </lineage>
</organism>
<proteinExistence type="inferred from homology"/>
<dbReference type="SUPFAM" id="SSF161111">
    <property type="entry name" value="Cation efflux protein transmembrane domain-like"/>
    <property type="match status" value="1"/>
</dbReference>
<comment type="similarity">
    <text evidence="2">Belongs to the cation diffusion facilitator (CDF) transporter (TC 2.A.4) family.</text>
</comment>